<sequence>MPLRSQDFAVPRRILCSVLRHTQLTWVLESGKLQFTNFHSDLITSADVLFVPMELAVDGTTITLDVAEQFEWLLRSDCLLRER</sequence>
<gene>
    <name evidence="1" type="ORF">PHACADRAFT_265929</name>
</gene>
<dbReference type="KEGG" id="pco:PHACADRAFT_265929"/>
<feature type="non-terminal residue" evidence="1">
    <location>
        <position position="83"/>
    </location>
</feature>
<evidence type="ECO:0000313" key="2">
    <source>
        <dbReference type="Proteomes" id="UP000008370"/>
    </source>
</evidence>
<protein>
    <submittedName>
        <fullName evidence="1">Uncharacterized protein</fullName>
    </submittedName>
</protein>
<name>K5VQG5_PHACS</name>
<dbReference type="HOGENOM" id="CLU_2549243_0_0_1"/>
<keyword evidence="2" id="KW-1185">Reference proteome</keyword>
<proteinExistence type="predicted"/>
<dbReference type="EMBL" id="JH930611">
    <property type="protein sequence ID" value="EKM48980.1"/>
    <property type="molecule type" value="Genomic_DNA"/>
</dbReference>
<dbReference type="AlphaFoldDB" id="K5VQG5"/>
<dbReference type="GeneID" id="18919248"/>
<dbReference type="Proteomes" id="UP000008370">
    <property type="component" value="Unassembled WGS sequence"/>
</dbReference>
<evidence type="ECO:0000313" key="1">
    <source>
        <dbReference type="EMBL" id="EKM48980.1"/>
    </source>
</evidence>
<reference evidence="1 2" key="1">
    <citation type="journal article" date="2012" name="BMC Genomics">
        <title>Comparative genomics of the white-rot fungi, Phanerochaete carnosa and P. chrysosporium, to elucidate the genetic basis of the distinct wood types they colonize.</title>
        <authorList>
            <person name="Suzuki H."/>
            <person name="MacDonald J."/>
            <person name="Syed K."/>
            <person name="Salamov A."/>
            <person name="Hori C."/>
            <person name="Aerts A."/>
            <person name="Henrissat B."/>
            <person name="Wiebenga A."/>
            <person name="vanKuyk P.A."/>
            <person name="Barry K."/>
            <person name="Lindquist E."/>
            <person name="LaButti K."/>
            <person name="Lapidus A."/>
            <person name="Lucas S."/>
            <person name="Coutinho P."/>
            <person name="Gong Y."/>
            <person name="Samejima M."/>
            <person name="Mahadevan R."/>
            <person name="Abou-Zaid M."/>
            <person name="de Vries R.P."/>
            <person name="Igarashi K."/>
            <person name="Yadav J.S."/>
            <person name="Grigoriev I.V."/>
            <person name="Master E.R."/>
        </authorList>
    </citation>
    <scope>NUCLEOTIDE SEQUENCE [LARGE SCALE GENOMIC DNA]</scope>
    <source>
        <strain evidence="1 2">HHB-10118-sp</strain>
    </source>
</reference>
<dbReference type="InParanoid" id="K5VQG5"/>
<organism evidence="1 2">
    <name type="scientific">Phanerochaete carnosa (strain HHB-10118-sp)</name>
    <name type="common">White-rot fungus</name>
    <name type="synonym">Peniophora carnosa</name>
    <dbReference type="NCBI Taxonomy" id="650164"/>
    <lineage>
        <taxon>Eukaryota</taxon>
        <taxon>Fungi</taxon>
        <taxon>Dikarya</taxon>
        <taxon>Basidiomycota</taxon>
        <taxon>Agaricomycotina</taxon>
        <taxon>Agaricomycetes</taxon>
        <taxon>Polyporales</taxon>
        <taxon>Phanerochaetaceae</taxon>
        <taxon>Phanerochaete</taxon>
    </lineage>
</organism>
<accession>K5VQG5</accession>
<dbReference type="RefSeq" id="XP_007402468.1">
    <property type="nucleotide sequence ID" value="XM_007402406.1"/>
</dbReference>